<protein>
    <submittedName>
        <fullName evidence="1">Uncharacterized protein</fullName>
    </submittedName>
</protein>
<dbReference type="Proteomes" id="UP001218188">
    <property type="component" value="Unassembled WGS sequence"/>
</dbReference>
<reference evidence="1" key="1">
    <citation type="submission" date="2023-03" db="EMBL/GenBank/DDBJ databases">
        <title>Massive genome expansion in bonnet fungi (Mycena s.s.) driven by repeated elements and novel gene families across ecological guilds.</title>
        <authorList>
            <consortium name="Lawrence Berkeley National Laboratory"/>
            <person name="Harder C.B."/>
            <person name="Miyauchi S."/>
            <person name="Viragh M."/>
            <person name="Kuo A."/>
            <person name="Thoen E."/>
            <person name="Andreopoulos B."/>
            <person name="Lu D."/>
            <person name="Skrede I."/>
            <person name="Drula E."/>
            <person name="Henrissat B."/>
            <person name="Morin E."/>
            <person name="Kohler A."/>
            <person name="Barry K."/>
            <person name="LaButti K."/>
            <person name="Morin E."/>
            <person name="Salamov A."/>
            <person name="Lipzen A."/>
            <person name="Mereny Z."/>
            <person name="Hegedus B."/>
            <person name="Baldrian P."/>
            <person name="Stursova M."/>
            <person name="Weitz H."/>
            <person name="Taylor A."/>
            <person name="Grigoriev I.V."/>
            <person name="Nagy L.G."/>
            <person name="Martin F."/>
            <person name="Kauserud H."/>
        </authorList>
    </citation>
    <scope>NUCLEOTIDE SEQUENCE</scope>
    <source>
        <strain evidence="1">CBHHK200</strain>
    </source>
</reference>
<accession>A0AAD6T486</accession>
<keyword evidence="2" id="KW-1185">Reference proteome</keyword>
<proteinExistence type="predicted"/>
<comment type="caution">
    <text evidence="1">The sequence shown here is derived from an EMBL/GenBank/DDBJ whole genome shotgun (WGS) entry which is preliminary data.</text>
</comment>
<name>A0AAD6T486_9AGAR</name>
<gene>
    <name evidence="1" type="ORF">C8F04DRAFT_315536</name>
</gene>
<organism evidence="1 2">
    <name type="scientific">Mycena alexandri</name>
    <dbReference type="NCBI Taxonomy" id="1745969"/>
    <lineage>
        <taxon>Eukaryota</taxon>
        <taxon>Fungi</taxon>
        <taxon>Dikarya</taxon>
        <taxon>Basidiomycota</taxon>
        <taxon>Agaricomycotina</taxon>
        <taxon>Agaricomycetes</taxon>
        <taxon>Agaricomycetidae</taxon>
        <taxon>Agaricales</taxon>
        <taxon>Marasmiineae</taxon>
        <taxon>Mycenaceae</taxon>
        <taxon>Mycena</taxon>
    </lineage>
</organism>
<dbReference type="AlphaFoldDB" id="A0AAD6T486"/>
<sequence length="523" mass="59847">MPKDVNTDDYRPNKPIHDEPVSFGKWSWTGRVTMTVGETAQTLCERAMVTDATEAASPRLAAFIVSCKPLEFTSLFDIGDIRAFLPAFQPHQYARLFAEGPDGENLAVFSEFMARKQRAVLFPALWDEKLVGCLLFVSSSSKYLLKELEVPKELYADTPCLIAILFVGNSDVPAIQEHYRHLLPPMQRTVERAVLSHEQWRRSIREEKGYHLALHIIQLPVDVREFLYNHPSTVWCKIPDDGDADGREDQETKLLRRILRKSKVGSVAPEDLPAETHTVFVHAGALRNIHNLPHLMQRRLRPDVRFCLYGTHETVHLSRWGFREIYLLGGVVTFTPEALVDDAWAVLRTIRDINAHPLWACYLLPQVLGLAHKLSQTREDETAEYRDSLPYTLDQLCKAIHKGQVSLMHTPVNDSDEQISRWVVDRVLLRPQTTQAVLDCSIKAFEEAYASEPPASWGTLAKNDVLADMRRMQVQPIMVDQYRRFVVLDSSSNLSRYKPVDGVEWDGVGQFSFRDNFKWEPRC</sequence>
<dbReference type="EMBL" id="JARJCM010000028">
    <property type="protein sequence ID" value="KAJ7039029.1"/>
    <property type="molecule type" value="Genomic_DNA"/>
</dbReference>
<evidence type="ECO:0000313" key="2">
    <source>
        <dbReference type="Proteomes" id="UP001218188"/>
    </source>
</evidence>
<evidence type="ECO:0000313" key="1">
    <source>
        <dbReference type="EMBL" id="KAJ7039029.1"/>
    </source>
</evidence>